<name>A0A521EJ90_9RHOB</name>
<dbReference type="PANTHER" id="PTHR43649:SF12">
    <property type="entry name" value="DIACETYLCHITOBIOSE BINDING PROTEIN DASA"/>
    <property type="match status" value="1"/>
</dbReference>
<dbReference type="Pfam" id="PF01547">
    <property type="entry name" value="SBP_bac_1"/>
    <property type="match status" value="1"/>
</dbReference>
<organism evidence="4 5">
    <name type="scientific">Paracoccus laeviglucosivorans</name>
    <dbReference type="NCBI Taxonomy" id="1197861"/>
    <lineage>
        <taxon>Bacteria</taxon>
        <taxon>Pseudomonadati</taxon>
        <taxon>Pseudomonadota</taxon>
        <taxon>Alphaproteobacteria</taxon>
        <taxon>Rhodobacterales</taxon>
        <taxon>Paracoccaceae</taxon>
        <taxon>Paracoccus</taxon>
    </lineage>
</organism>
<dbReference type="Gene3D" id="3.40.190.10">
    <property type="entry name" value="Periplasmic binding protein-like II"/>
    <property type="match status" value="2"/>
</dbReference>
<dbReference type="GO" id="GO:0042597">
    <property type="term" value="C:periplasmic space"/>
    <property type="evidence" value="ECO:0007669"/>
    <property type="project" value="UniProtKB-SubCell"/>
</dbReference>
<keyword evidence="3" id="KW-0732">Signal</keyword>
<gene>
    <name evidence="4" type="ORF">SAMN06265221_11398</name>
</gene>
<evidence type="ECO:0000256" key="1">
    <source>
        <dbReference type="ARBA" id="ARBA00004418"/>
    </source>
</evidence>
<dbReference type="AlphaFoldDB" id="A0A521EJ90"/>
<evidence type="ECO:0000256" key="3">
    <source>
        <dbReference type="SAM" id="SignalP"/>
    </source>
</evidence>
<accession>A0A521EJ90</accession>
<evidence type="ECO:0000313" key="5">
    <source>
        <dbReference type="Proteomes" id="UP000319014"/>
    </source>
</evidence>
<keyword evidence="5" id="KW-1185">Reference proteome</keyword>
<evidence type="ECO:0000256" key="2">
    <source>
        <dbReference type="ARBA" id="ARBA00008520"/>
    </source>
</evidence>
<reference evidence="4 5" key="1">
    <citation type="submission" date="2017-05" db="EMBL/GenBank/DDBJ databases">
        <authorList>
            <person name="Varghese N."/>
            <person name="Submissions S."/>
        </authorList>
    </citation>
    <scope>NUCLEOTIDE SEQUENCE [LARGE SCALE GENOMIC DNA]</scope>
    <source>
        <strain evidence="4 5">DSM 100094</strain>
    </source>
</reference>
<comment type="subcellular location">
    <subcellularLocation>
        <location evidence="1">Periplasm</location>
    </subcellularLocation>
</comment>
<dbReference type="InterPro" id="IPR006059">
    <property type="entry name" value="SBP"/>
</dbReference>
<dbReference type="CDD" id="cd13585">
    <property type="entry name" value="PBP2_TMBP_like"/>
    <property type="match status" value="1"/>
</dbReference>
<dbReference type="RefSeq" id="WP_142663850.1">
    <property type="nucleotide sequence ID" value="NZ_FXTK01000013.1"/>
</dbReference>
<feature type="chain" id="PRO_5022160760" evidence="3">
    <location>
        <begin position="24"/>
        <end position="438"/>
    </location>
</feature>
<sequence>MNMKLRSLMGACALTALAAPVMAETLTIATVNNGDMIRMQKMTKPFTDANPDIQLEWVTLEENVLRERVTTDIATNGGQYDVLTIGNYEVPIWAKQQWLTPLTDLPADYDADDLLPPVRAALSMDDQLFAVPFYAESAMVMYRKDLAEAAGVTIPDSPTWTDIKTAAEKMTDKSKEQYGICLRGKPGWGENMAFLSAMANSYGARWFDMDWKPQFDSAEWKEAFTDYLTMMQEYGPPGASSNGFNENLSLFQQGKCGIWIDATVAASFVSDPNESTVADKVGFAKFPNKEGVDNHGNWLWSWNLAIPASSQKQDAAKKFVAWATSKAYTEQVAAADGWRAAPPGTRTSLYENAEYQKDAPFAAMTLEAITVANTQKSSVQDVPYTGGQFVAIPEFQGIGTSVGQQFAAALAGQMSADDALAAAQSNVTREMTRARYIK</sequence>
<protein>
    <submittedName>
        <fullName evidence="4">Sorbitol-binding protein /mannitol-binding protein</fullName>
    </submittedName>
</protein>
<comment type="similarity">
    <text evidence="2">Belongs to the bacterial solute-binding protein 1 family.</text>
</comment>
<dbReference type="Proteomes" id="UP000319014">
    <property type="component" value="Unassembled WGS sequence"/>
</dbReference>
<dbReference type="PANTHER" id="PTHR43649">
    <property type="entry name" value="ARABINOSE-BINDING PROTEIN-RELATED"/>
    <property type="match status" value="1"/>
</dbReference>
<evidence type="ECO:0000313" key="4">
    <source>
        <dbReference type="EMBL" id="SMO83999.1"/>
    </source>
</evidence>
<feature type="signal peptide" evidence="3">
    <location>
        <begin position="1"/>
        <end position="23"/>
    </location>
</feature>
<dbReference type="InterPro" id="IPR050490">
    <property type="entry name" value="Bact_solute-bd_prot1"/>
</dbReference>
<dbReference type="SUPFAM" id="SSF53850">
    <property type="entry name" value="Periplasmic binding protein-like II"/>
    <property type="match status" value="1"/>
</dbReference>
<proteinExistence type="inferred from homology"/>
<dbReference type="EMBL" id="FXTK01000013">
    <property type="protein sequence ID" value="SMO83999.1"/>
    <property type="molecule type" value="Genomic_DNA"/>
</dbReference>
<dbReference type="OrthoDB" id="9804061at2"/>